<evidence type="ECO:0000256" key="1">
    <source>
        <dbReference type="SAM" id="MobiDB-lite"/>
    </source>
</evidence>
<dbReference type="InterPro" id="IPR023346">
    <property type="entry name" value="Lysozyme-like_dom_sf"/>
</dbReference>
<dbReference type="PROSITE" id="PS51257">
    <property type="entry name" value="PROKAR_LIPOPROTEIN"/>
    <property type="match status" value="1"/>
</dbReference>
<dbReference type="Proteomes" id="UP001235874">
    <property type="component" value="Chromosome"/>
</dbReference>
<evidence type="ECO:0000313" key="5">
    <source>
        <dbReference type="Proteomes" id="UP001235874"/>
    </source>
</evidence>
<keyword evidence="5" id="KW-1185">Reference proteome</keyword>
<dbReference type="RefSeq" id="WP_053658271.1">
    <property type="nucleotide sequence ID" value="NZ_CP130472.1"/>
</dbReference>
<feature type="region of interest" description="Disordered" evidence="1">
    <location>
        <begin position="33"/>
        <end position="136"/>
    </location>
</feature>
<feature type="compositionally biased region" description="Low complexity" evidence="1">
    <location>
        <begin position="126"/>
        <end position="136"/>
    </location>
</feature>
<evidence type="ECO:0000313" key="4">
    <source>
        <dbReference type="EMBL" id="WLS43040.1"/>
    </source>
</evidence>
<gene>
    <name evidence="4" type="ORF">Q3V37_16480</name>
</gene>
<evidence type="ECO:0000259" key="3">
    <source>
        <dbReference type="Pfam" id="PF01464"/>
    </source>
</evidence>
<evidence type="ECO:0000256" key="2">
    <source>
        <dbReference type="SAM" id="SignalP"/>
    </source>
</evidence>
<dbReference type="Pfam" id="PF01464">
    <property type="entry name" value="SLT"/>
    <property type="match status" value="1"/>
</dbReference>
<name>A0AAJ6HLL1_9ACTN</name>
<feature type="signal peptide" evidence="2">
    <location>
        <begin position="1"/>
        <end position="33"/>
    </location>
</feature>
<feature type="domain" description="Transglycosylase SLT" evidence="3">
    <location>
        <begin position="164"/>
        <end position="277"/>
    </location>
</feature>
<dbReference type="InterPro" id="IPR008258">
    <property type="entry name" value="Transglycosylase_SLT_dom_1"/>
</dbReference>
<dbReference type="PANTHER" id="PTHR37423:SF2">
    <property type="entry name" value="MEMBRANE-BOUND LYTIC MUREIN TRANSGLYCOSYLASE C"/>
    <property type="match status" value="1"/>
</dbReference>
<feature type="compositionally biased region" description="Acidic residues" evidence="1">
    <location>
        <begin position="52"/>
        <end position="66"/>
    </location>
</feature>
<organism evidence="4 5">
    <name type="scientific">Micromonospora profundi</name>
    <dbReference type="NCBI Taxonomy" id="1420889"/>
    <lineage>
        <taxon>Bacteria</taxon>
        <taxon>Bacillati</taxon>
        <taxon>Actinomycetota</taxon>
        <taxon>Actinomycetes</taxon>
        <taxon>Micromonosporales</taxon>
        <taxon>Micromonosporaceae</taxon>
        <taxon>Micromonospora</taxon>
    </lineage>
</organism>
<feature type="compositionally biased region" description="Low complexity" evidence="1">
    <location>
        <begin position="108"/>
        <end position="117"/>
    </location>
</feature>
<accession>A0AAJ6HLL1</accession>
<reference evidence="4 5" key="1">
    <citation type="submission" date="2023-07" db="EMBL/GenBank/DDBJ databases">
        <title>Micromonospora profundi TRM 95458 converts glycerol to a new osmotic compound.</title>
        <authorList>
            <person name="Lu D."/>
        </authorList>
    </citation>
    <scope>NUCLEOTIDE SEQUENCE [LARGE SCALE GENOMIC DNA]</scope>
    <source>
        <strain evidence="4 5">TRM95458</strain>
    </source>
</reference>
<dbReference type="AlphaFoldDB" id="A0AAJ6HLL1"/>
<dbReference type="Gene3D" id="1.10.530.10">
    <property type="match status" value="1"/>
</dbReference>
<dbReference type="CDD" id="cd00254">
    <property type="entry name" value="LT-like"/>
    <property type="match status" value="1"/>
</dbReference>
<protein>
    <submittedName>
        <fullName evidence="4">Transglycosylase SLT domain-containing protein</fullName>
    </submittedName>
</protein>
<proteinExistence type="predicted"/>
<dbReference type="SUPFAM" id="SSF53955">
    <property type="entry name" value="Lysozyme-like"/>
    <property type="match status" value="1"/>
</dbReference>
<dbReference type="PANTHER" id="PTHR37423">
    <property type="entry name" value="SOLUBLE LYTIC MUREIN TRANSGLYCOSYLASE-RELATED"/>
    <property type="match status" value="1"/>
</dbReference>
<dbReference type="EMBL" id="CP130472">
    <property type="protein sequence ID" value="WLS43040.1"/>
    <property type="molecule type" value="Genomic_DNA"/>
</dbReference>
<feature type="chain" id="PRO_5042537938" evidence="2">
    <location>
        <begin position="34"/>
        <end position="304"/>
    </location>
</feature>
<keyword evidence="2" id="KW-0732">Signal</keyword>
<dbReference type="KEGG" id="mprn:Q3V37_16480"/>
<sequence>MVTRGRNAVRGRITQVGAVALVGLLLAGTTAGCADRGERPPGQAAPVSATEEPTDDTSTEPVDEASAEPSPSGVAAMGAAPSRSASAPPTPSKKPSRPAATAPKPRAVAKPPTETKVPPAPPKPAPASCKPSYKGTQASRAAAKAALTDAAARTYWPTSAPDIKIPLDLVKATAWQESGWQSNIYACDGGVGLMQVMPGTATWMNQRFEQSYDIADYRDNAYLGANYLAWLTKYIGDMYFESDFRLDADLCTTELNSCLLNAVIAAYNYGHGAVAREGEPLTIPNPSYVRNVRALMTECVCLTY</sequence>